<dbReference type="Gene3D" id="3.40.30.10">
    <property type="entry name" value="Glutaredoxin"/>
    <property type="match status" value="1"/>
</dbReference>
<evidence type="ECO:0000256" key="2">
    <source>
        <dbReference type="ARBA" id="ARBA00003701"/>
    </source>
</evidence>
<dbReference type="SFLD" id="SFLDS00019">
    <property type="entry name" value="Glutathione_Transferase_(cytos"/>
    <property type="match status" value="1"/>
</dbReference>
<dbReference type="SUPFAM" id="SSF52833">
    <property type="entry name" value="Thioredoxin-like"/>
    <property type="match status" value="1"/>
</dbReference>
<accession>A0A8S9YGA2</accession>
<dbReference type="FunFam" id="1.20.1050.10:FF:000003">
    <property type="entry name" value="Glutathione S-transferase 2"/>
    <property type="match status" value="1"/>
</dbReference>
<dbReference type="Proteomes" id="UP000822476">
    <property type="component" value="Unassembled WGS sequence"/>
</dbReference>
<keyword evidence="11" id="KW-1185">Reference proteome</keyword>
<dbReference type="Pfam" id="PF02798">
    <property type="entry name" value="GST_N"/>
    <property type="match status" value="1"/>
</dbReference>
<dbReference type="PROSITE" id="PS50404">
    <property type="entry name" value="GST_NTER"/>
    <property type="match status" value="1"/>
</dbReference>
<dbReference type="InterPro" id="IPR050213">
    <property type="entry name" value="GST_superfamily"/>
</dbReference>
<reference evidence="10" key="1">
    <citation type="submission" date="2019-07" db="EMBL/GenBank/DDBJ databases">
        <title>Annotation for the trematode Paragonimus miyazaki's.</title>
        <authorList>
            <person name="Choi Y.-J."/>
        </authorList>
    </citation>
    <scope>NUCLEOTIDE SEQUENCE</scope>
    <source>
        <strain evidence="10">Japan</strain>
    </source>
</reference>
<dbReference type="GO" id="GO:0004364">
    <property type="term" value="F:glutathione transferase activity"/>
    <property type="evidence" value="ECO:0007669"/>
    <property type="project" value="UniProtKB-EC"/>
</dbReference>
<protein>
    <recommendedName>
        <fullName evidence="5">glutathione transferase</fullName>
        <ecNumber evidence="5">2.5.1.18</ecNumber>
    </recommendedName>
</protein>
<dbReference type="InterPro" id="IPR040079">
    <property type="entry name" value="Glutathione_S-Trfase"/>
</dbReference>
<feature type="domain" description="GST N-terminal" evidence="8">
    <location>
        <begin position="1"/>
        <end position="88"/>
    </location>
</feature>
<evidence type="ECO:0000313" key="11">
    <source>
        <dbReference type="Proteomes" id="UP000822476"/>
    </source>
</evidence>
<dbReference type="Pfam" id="PF00043">
    <property type="entry name" value="GST_C"/>
    <property type="match status" value="1"/>
</dbReference>
<dbReference type="CDD" id="cd03075">
    <property type="entry name" value="GST_N_Mu"/>
    <property type="match status" value="1"/>
</dbReference>
<dbReference type="InterPro" id="IPR010987">
    <property type="entry name" value="Glutathione-S-Trfase_C-like"/>
</dbReference>
<comment type="function">
    <text evidence="2">Conjugation of reduced glutathione to a wide number of exogenous and endogenous hydrophobic electrophiles.</text>
</comment>
<dbReference type="InterPro" id="IPR004046">
    <property type="entry name" value="GST_C"/>
</dbReference>
<comment type="catalytic activity">
    <reaction evidence="7">
        <text>RX + glutathione = an S-substituted glutathione + a halide anion + H(+)</text>
        <dbReference type="Rhea" id="RHEA:16437"/>
        <dbReference type="ChEBI" id="CHEBI:15378"/>
        <dbReference type="ChEBI" id="CHEBI:16042"/>
        <dbReference type="ChEBI" id="CHEBI:17792"/>
        <dbReference type="ChEBI" id="CHEBI:57925"/>
        <dbReference type="ChEBI" id="CHEBI:90779"/>
        <dbReference type="EC" id="2.5.1.18"/>
    </reaction>
</comment>
<dbReference type="InterPro" id="IPR036282">
    <property type="entry name" value="Glutathione-S-Trfase_C_sf"/>
</dbReference>
<dbReference type="SFLD" id="SFLDG00363">
    <property type="entry name" value="AMPS_(cytGST):_Alpha-__Mu-__Pi"/>
    <property type="match status" value="1"/>
</dbReference>
<dbReference type="AlphaFoldDB" id="A0A8S9YGA2"/>
<dbReference type="PANTHER" id="PTHR11571">
    <property type="entry name" value="GLUTATHIONE S-TRANSFERASE"/>
    <property type="match status" value="1"/>
</dbReference>
<sequence length="268" mass="31446">MPIVIGYWKIRGLAQPIRLLLEYHGLKYNEEVFECGPAPNYDRKMWLDKKSNIGLDFPNLPYYKDEDITLTQSEAILRYIAEKNNMGGANPKERALLSMINGAVNDLRWAFIRICYSPDFEKLKPEFMASLPDKLKTFEEYLKTHFWISGNKLDYPDFNLYDLLDTLKALESSCLDAFPKLKDYVMKFEASRNKTDVFLHNNRCFWKPVGFISNSHRSTFMITKCSIDQRYGTTLDTNFQSRFHFLWVYYMILKENLGAAPLYLPVKS</sequence>
<dbReference type="SUPFAM" id="SSF47616">
    <property type="entry name" value="GST C-terminal domain-like"/>
    <property type="match status" value="1"/>
</dbReference>
<organism evidence="10 11">
    <name type="scientific">Paragonimus skrjabini miyazakii</name>
    <dbReference type="NCBI Taxonomy" id="59628"/>
    <lineage>
        <taxon>Eukaryota</taxon>
        <taxon>Metazoa</taxon>
        <taxon>Spiralia</taxon>
        <taxon>Lophotrochozoa</taxon>
        <taxon>Platyhelminthes</taxon>
        <taxon>Trematoda</taxon>
        <taxon>Digenea</taxon>
        <taxon>Plagiorchiida</taxon>
        <taxon>Troglotremata</taxon>
        <taxon>Troglotrematidae</taxon>
        <taxon>Paragonimus</taxon>
    </lineage>
</organism>
<comment type="subunit">
    <text evidence="4">Homodimer.</text>
</comment>
<evidence type="ECO:0000313" key="10">
    <source>
        <dbReference type="EMBL" id="KAF7244978.1"/>
    </source>
</evidence>
<comment type="function">
    <text evidence="1">GST isoenzymes appear to play a central role in the parasite detoxification system. Other functions are also suspected including a role in increasing the solubility of haematin in the parasite gut.</text>
</comment>
<evidence type="ECO:0000256" key="5">
    <source>
        <dbReference type="ARBA" id="ARBA00012452"/>
    </source>
</evidence>
<evidence type="ECO:0000256" key="7">
    <source>
        <dbReference type="ARBA" id="ARBA00047960"/>
    </source>
</evidence>
<evidence type="ECO:0000256" key="6">
    <source>
        <dbReference type="ARBA" id="ARBA00022679"/>
    </source>
</evidence>
<comment type="similarity">
    <text evidence="3">Belongs to the GST superfamily. Mu family.</text>
</comment>
<evidence type="ECO:0000259" key="8">
    <source>
        <dbReference type="PROSITE" id="PS50404"/>
    </source>
</evidence>
<dbReference type="PANTHER" id="PTHR11571:SF222">
    <property type="entry name" value="GLUTATHIONE TRANSFERASE"/>
    <property type="match status" value="1"/>
</dbReference>
<proteinExistence type="inferred from homology"/>
<keyword evidence="6" id="KW-0808">Transferase</keyword>
<evidence type="ECO:0000256" key="3">
    <source>
        <dbReference type="ARBA" id="ARBA00005861"/>
    </source>
</evidence>
<dbReference type="Gene3D" id="1.20.1050.10">
    <property type="match status" value="1"/>
</dbReference>
<dbReference type="OrthoDB" id="4951845at2759"/>
<gene>
    <name evidence="10" type="ORF">EG68_10140</name>
</gene>
<dbReference type="GO" id="GO:0006749">
    <property type="term" value="P:glutathione metabolic process"/>
    <property type="evidence" value="ECO:0007669"/>
    <property type="project" value="TreeGrafter"/>
</dbReference>
<dbReference type="PROSITE" id="PS50405">
    <property type="entry name" value="GST_CTER"/>
    <property type="match status" value="1"/>
</dbReference>
<dbReference type="InterPro" id="IPR004045">
    <property type="entry name" value="Glutathione_S-Trfase_N"/>
</dbReference>
<evidence type="ECO:0000256" key="1">
    <source>
        <dbReference type="ARBA" id="ARBA00002446"/>
    </source>
</evidence>
<dbReference type="EC" id="2.5.1.18" evidence="5"/>
<dbReference type="EMBL" id="JTDE01006221">
    <property type="protein sequence ID" value="KAF7244978.1"/>
    <property type="molecule type" value="Genomic_DNA"/>
</dbReference>
<dbReference type="InterPro" id="IPR036249">
    <property type="entry name" value="Thioredoxin-like_sf"/>
</dbReference>
<dbReference type="SFLD" id="SFLDG01205">
    <property type="entry name" value="AMPS.1"/>
    <property type="match status" value="1"/>
</dbReference>
<feature type="domain" description="GST C-terminal" evidence="9">
    <location>
        <begin position="90"/>
        <end position="211"/>
    </location>
</feature>
<name>A0A8S9YGA2_9TREM</name>
<comment type="caution">
    <text evidence="10">The sequence shown here is derived from an EMBL/GenBank/DDBJ whole genome shotgun (WGS) entry which is preliminary data.</text>
</comment>
<evidence type="ECO:0000259" key="9">
    <source>
        <dbReference type="PROSITE" id="PS50405"/>
    </source>
</evidence>
<evidence type="ECO:0000256" key="4">
    <source>
        <dbReference type="ARBA" id="ARBA00011738"/>
    </source>
</evidence>